<proteinExistence type="predicted"/>
<sequence>MKRVTVLDAVSLASSVEFHDAVIDENFDENCQKAVVEAQPFESQNKDGFIGRWIHYFTDRALLKRLETHEDSELKTFIAQKLFKVDGILCDEQTRLELIQRMVVQSSVFDLSEDDLIRKYGEEMTGWLMDRLVPSISECTGVLYKAASHFNRLKSRDPLHNWYRQPENVSAQIAARISRFAQQMTDRLKWSFLMEPGKFNCHMMEFIAEFNRLESFFSVNELSPEEASQTAFNANYMTKARSKLIPCCDASRVCLRDNDSPQISRTDVVREIFTREHTTARSEDQAAYGTPDFIHANYVRGGPLLNTFICTQAPLQSTQSDFWRMVYQERSKFIIMLCSAVDKNSLGPLDRSPTPHCLYYWPRSVGESQIYGSLLVRNVRVDGTVDPLFNVTYLEVQSVDNSDESAILTVEHWQWDWQQMCDVHWPFRVLRKLGGSYIFRARLQVTPTIVQCLDGCGRSGTLVTIETVLMQFLRGCPLEDDIVLLSALFVRLQRRLAVSTSIHYLFVYRTVLHWVSCNFELVFL</sequence>
<dbReference type="InterPro" id="IPR003595">
    <property type="entry name" value="Tyr_Pase_cat"/>
</dbReference>
<dbReference type="PRINTS" id="PR00700">
    <property type="entry name" value="PRTYPHPHTASE"/>
</dbReference>
<reference evidence="3" key="1">
    <citation type="submission" date="2012-09" db="EMBL/GenBank/DDBJ databases">
        <authorList>
            <person name="Martin A.A."/>
        </authorList>
    </citation>
    <scope>NUCLEOTIDE SEQUENCE</scope>
</reference>
<dbReference type="GO" id="GO:0004725">
    <property type="term" value="F:protein tyrosine phosphatase activity"/>
    <property type="evidence" value="ECO:0007669"/>
    <property type="project" value="InterPro"/>
</dbReference>
<dbReference type="PROSITE" id="PS50055">
    <property type="entry name" value="TYR_PHOSPHATASE_PTP"/>
    <property type="match status" value="1"/>
</dbReference>
<dbReference type="WBParaSite" id="ACAC_0000149201-mRNA-1">
    <property type="protein sequence ID" value="ACAC_0000149201-mRNA-1"/>
    <property type="gene ID" value="ACAC_0000149201"/>
</dbReference>
<feature type="domain" description="Tyrosine specific protein phosphatases" evidence="2">
    <location>
        <begin position="447"/>
        <end position="505"/>
    </location>
</feature>
<dbReference type="InterPro" id="IPR000242">
    <property type="entry name" value="PTP_cat"/>
</dbReference>
<name>A0A0K0CVU3_ANGCA</name>
<evidence type="ECO:0000313" key="4">
    <source>
        <dbReference type="WBParaSite" id="ACAC_0000149201-mRNA-1"/>
    </source>
</evidence>
<keyword evidence="3" id="KW-1185">Reference proteome</keyword>
<dbReference type="Pfam" id="PF00102">
    <property type="entry name" value="Y_phosphatase"/>
    <property type="match status" value="1"/>
</dbReference>
<dbReference type="InterPro" id="IPR000387">
    <property type="entry name" value="Tyr_Pase_dom"/>
</dbReference>
<dbReference type="SMART" id="SM00404">
    <property type="entry name" value="PTPc_motif"/>
    <property type="match status" value="1"/>
</dbReference>
<dbReference type="STRING" id="6313.A0A0K0CVU3"/>
<accession>A0A0K0CVU3</accession>
<dbReference type="AlphaFoldDB" id="A0A0K0CVU3"/>
<dbReference type="Gene3D" id="3.90.190.10">
    <property type="entry name" value="Protein tyrosine phosphatase superfamily"/>
    <property type="match status" value="1"/>
</dbReference>
<protein>
    <submittedName>
        <fullName evidence="4">Tyrosine-protein phosphatase domain-containing protein</fullName>
    </submittedName>
</protein>
<reference evidence="4" key="2">
    <citation type="submission" date="2017-02" db="UniProtKB">
        <authorList>
            <consortium name="WormBaseParasite"/>
        </authorList>
    </citation>
    <scope>IDENTIFICATION</scope>
</reference>
<feature type="domain" description="Tyrosine-protein phosphatase" evidence="1">
    <location>
        <begin position="206"/>
        <end position="514"/>
    </location>
</feature>
<organism evidence="3 4">
    <name type="scientific">Angiostrongylus cantonensis</name>
    <name type="common">Rat lungworm</name>
    <dbReference type="NCBI Taxonomy" id="6313"/>
    <lineage>
        <taxon>Eukaryota</taxon>
        <taxon>Metazoa</taxon>
        <taxon>Ecdysozoa</taxon>
        <taxon>Nematoda</taxon>
        <taxon>Chromadorea</taxon>
        <taxon>Rhabditida</taxon>
        <taxon>Rhabditina</taxon>
        <taxon>Rhabditomorpha</taxon>
        <taxon>Strongyloidea</taxon>
        <taxon>Metastrongylidae</taxon>
        <taxon>Angiostrongylus</taxon>
    </lineage>
</organism>
<dbReference type="InterPro" id="IPR029021">
    <property type="entry name" value="Prot-tyrosine_phosphatase-like"/>
</dbReference>
<dbReference type="SUPFAM" id="SSF52799">
    <property type="entry name" value="(Phosphotyrosine protein) phosphatases II"/>
    <property type="match status" value="1"/>
</dbReference>
<evidence type="ECO:0000259" key="1">
    <source>
        <dbReference type="PROSITE" id="PS50055"/>
    </source>
</evidence>
<dbReference type="SMART" id="SM00194">
    <property type="entry name" value="PTPc"/>
    <property type="match status" value="1"/>
</dbReference>
<evidence type="ECO:0000313" key="3">
    <source>
        <dbReference type="Proteomes" id="UP000035642"/>
    </source>
</evidence>
<dbReference type="PANTHER" id="PTHR46163:SF7">
    <property type="entry name" value="PROTEIN TYROSINE PHOSPHATASE-LIKE PROTEIN EGG-3"/>
    <property type="match status" value="1"/>
</dbReference>
<dbReference type="PANTHER" id="PTHR46163">
    <property type="entry name" value="TYROSINE-PROTEIN PHOSPHATASE-RELATED"/>
    <property type="match status" value="1"/>
</dbReference>
<dbReference type="CDD" id="cd00047">
    <property type="entry name" value="PTPc"/>
    <property type="match status" value="1"/>
</dbReference>
<evidence type="ECO:0000259" key="2">
    <source>
        <dbReference type="PROSITE" id="PS50056"/>
    </source>
</evidence>
<dbReference type="InterPro" id="IPR052782">
    <property type="entry name" value="Oocyte-zygote_transition_reg"/>
</dbReference>
<dbReference type="PROSITE" id="PS50056">
    <property type="entry name" value="TYR_PHOSPHATASE_2"/>
    <property type="match status" value="1"/>
</dbReference>
<dbReference type="Proteomes" id="UP000035642">
    <property type="component" value="Unassembled WGS sequence"/>
</dbReference>